<dbReference type="GO" id="GO:0051301">
    <property type="term" value="P:cell division"/>
    <property type="evidence" value="ECO:0007669"/>
    <property type="project" value="UniProtKB-KW"/>
</dbReference>
<gene>
    <name evidence="2" type="ORF">ACFO4N_07480</name>
</gene>
<evidence type="ECO:0000313" key="2">
    <source>
        <dbReference type="EMBL" id="MFC4618576.1"/>
    </source>
</evidence>
<protein>
    <submittedName>
        <fullName evidence="2">Cell division protein</fullName>
    </submittedName>
</protein>
<keyword evidence="1" id="KW-0472">Membrane</keyword>
<dbReference type="Proteomes" id="UP001596022">
    <property type="component" value="Unassembled WGS sequence"/>
</dbReference>
<accession>A0ABV9GMR4</accession>
<name>A0ABV9GMR4_9BACL</name>
<keyword evidence="1" id="KW-1133">Transmembrane helix</keyword>
<keyword evidence="2" id="KW-0132">Cell division</keyword>
<reference evidence="3" key="1">
    <citation type="journal article" date="2019" name="Int. J. Syst. Evol. Microbiol.">
        <title>The Global Catalogue of Microorganisms (GCM) 10K type strain sequencing project: providing services to taxonomists for standard genome sequencing and annotation.</title>
        <authorList>
            <consortium name="The Broad Institute Genomics Platform"/>
            <consortium name="The Broad Institute Genome Sequencing Center for Infectious Disease"/>
            <person name="Wu L."/>
            <person name="Ma J."/>
        </authorList>
    </citation>
    <scope>NUCLEOTIDE SEQUENCE [LARGE SCALE GENOMIC DNA]</scope>
    <source>
        <strain evidence="3">CGMCC 1.16306</strain>
    </source>
</reference>
<dbReference type="Gene3D" id="2.30.42.10">
    <property type="match status" value="1"/>
</dbReference>
<dbReference type="RefSeq" id="WP_376845620.1">
    <property type="nucleotide sequence ID" value="NZ_JBHSFW010000002.1"/>
</dbReference>
<feature type="transmembrane region" description="Helical" evidence="1">
    <location>
        <begin position="206"/>
        <end position="229"/>
    </location>
</feature>
<feature type="transmembrane region" description="Helical" evidence="1">
    <location>
        <begin position="268"/>
        <end position="288"/>
    </location>
</feature>
<feature type="transmembrane region" description="Helical" evidence="1">
    <location>
        <begin position="138"/>
        <end position="161"/>
    </location>
</feature>
<keyword evidence="2" id="KW-0131">Cell cycle</keyword>
<evidence type="ECO:0000256" key="1">
    <source>
        <dbReference type="SAM" id="Phobius"/>
    </source>
</evidence>
<proteinExistence type="predicted"/>
<feature type="transmembrane region" description="Helical" evidence="1">
    <location>
        <begin position="241"/>
        <end position="262"/>
    </location>
</feature>
<organism evidence="2 3">
    <name type="scientific">Camelliibacillus cellulosilyticus</name>
    <dbReference type="NCBI Taxonomy" id="2174486"/>
    <lineage>
        <taxon>Bacteria</taxon>
        <taxon>Bacillati</taxon>
        <taxon>Bacillota</taxon>
        <taxon>Bacilli</taxon>
        <taxon>Bacillales</taxon>
        <taxon>Sporolactobacillaceae</taxon>
        <taxon>Camelliibacillus</taxon>
    </lineage>
</organism>
<dbReference type="InterPro" id="IPR036034">
    <property type="entry name" value="PDZ_sf"/>
</dbReference>
<feature type="transmembrane region" description="Helical" evidence="1">
    <location>
        <begin position="12"/>
        <end position="30"/>
    </location>
</feature>
<sequence length="391" mass="42966">MLLTIAKGILSIFYHPLFYLFIGGLFLTGWQRVRRERRSFGIKVYGMFNSVLSSLLPSLCIGFLGSAALLITGVSLPIGYVALVTLLYLICMLMGQLRYLSPTLTIGWATAIASFFPHLHTGVSVFDRWIQEIRSASLFDLCTFLAVVALMEAFAVILWGSQQPSPRLINSKRGKKVGAYEVNRFWIAPLFFLIPVSGAIHPIGWWPLATGTVFGLGALPLGIGLQQLVTHTTPRQAVKKTGAWLLVTGIVLGAVACASYFFESVFLTVSAGAFAVFSRLALVLWHFYQQHAKPLFLVDRGNGLLVVGTIPNTPAAQMGITTGEVVIKVNGLPVRSELDFYKGMQLNAAYCKLEVADRQGEVRFVKSMVHENDLHDIGLLFLEPSRRVKGA</sequence>
<evidence type="ECO:0000313" key="3">
    <source>
        <dbReference type="Proteomes" id="UP001596022"/>
    </source>
</evidence>
<keyword evidence="1" id="KW-0812">Transmembrane</keyword>
<comment type="caution">
    <text evidence="2">The sequence shown here is derived from an EMBL/GenBank/DDBJ whole genome shotgun (WGS) entry which is preliminary data.</text>
</comment>
<keyword evidence="3" id="KW-1185">Reference proteome</keyword>
<feature type="transmembrane region" description="Helical" evidence="1">
    <location>
        <begin position="51"/>
        <end position="71"/>
    </location>
</feature>
<feature type="transmembrane region" description="Helical" evidence="1">
    <location>
        <begin position="182"/>
        <end position="200"/>
    </location>
</feature>
<dbReference type="SUPFAM" id="SSF50156">
    <property type="entry name" value="PDZ domain-like"/>
    <property type="match status" value="1"/>
</dbReference>
<feature type="transmembrane region" description="Helical" evidence="1">
    <location>
        <begin position="106"/>
        <end position="126"/>
    </location>
</feature>
<feature type="transmembrane region" description="Helical" evidence="1">
    <location>
        <begin position="77"/>
        <end position="94"/>
    </location>
</feature>
<dbReference type="EMBL" id="JBHSFW010000002">
    <property type="protein sequence ID" value="MFC4618576.1"/>
    <property type="molecule type" value="Genomic_DNA"/>
</dbReference>